<keyword evidence="5 10" id="KW-0460">Magnesium</keyword>
<dbReference type="EC" id="3.1.-.-" evidence="10"/>
<evidence type="ECO:0000256" key="10">
    <source>
        <dbReference type="HAMAP-Rule" id="MF_01470"/>
    </source>
</evidence>
<keyword evidence="3 10" id="KW-0255">Endonuclease</keyword>
<keyword evidence="6 10" id="KW-0051">Antiviral defense</keyword>
<comment type="caution">
    <text evidence="11">The sequence shown here is derived from an EMBL/GenBank/DDBJ whole genome shotgun (WGS) entry which is preliminary data.</text>
</comment>
<dbReference type="RefSeq" id="WP_058710222.1">
    <property type="nucleotide sequence ID" value="NZ_CP032159.1"/>
</dbReference>
<dbReference type="NCBIfam" id="TIGR03639">
    <property type="entry name" value="cas1_NMENI"/>
    <property type="match status" value="1"/>
</dbReference>
<proteinExistence type="inferred from homology"/>
<dbReference type="GO" id="GO:0016787">
    <property type="term" value="F:hydrolase activity"/>
    <property type="evidence" value="ECO:0007669"/>
    <property type="project" value="UniProtKB-KW"/>
</dbReference>
<accession>A0A2T4PJH4</accession>
<comment type="function">
    <text evidence="10">CRISPR (clustered regularly interspaced short palindromic repeat), is an adaptive immune system that provides protection against mobile genetic elements (viruses, transposable elements and conjugative plasmids). CRISPR clusters contain spacers, sequences complementary to antecedent mobile elements, and target invading nucleic acids. CRISPR clusters are transcribed and processed into CRISPR RNA (crRNA). Acts as a dsDNA endonuclease. Involved in the integration of spacer DNA into the CRISPR cassette.</text>
</comment>
<evidence type="ECO:0000256" key="6">
    <source>
        <dbReference type="ARBA" id="ARBA00023118"/>
    </source>
</evidence>
<evidence type="ECO:0000256" key="5">
    <source>
        <dbReference type="ARBA" id="ARBA00022842"/>
    </source>
</evidence>
<sequence>MSWRIVYVSDVNHMSLNLNSLKIMKGDLETKIPLSDIFALVIEDLTTTITARLLVELSDYNILVIFCNQKHLPECTLQPVSGHFNQYTQMKEQLKWDEARKSELWKIIIENKIQNQIECMKYLSIQSDRVDKMIELKNSVTLFDRNNIEGQAAKYYFNSFFEDFTRDNEEIIENAVLNYGYTILNSAIARTIVAKGLIPAIGIHHIGGRNHFNLASDLIEPFRPIVDLFLLKHPPQDFLTKEYRVKIINLLHARIEIDGKMQTVIRAIEIMIQSIIDYFKDGQLDRVKFPKLSKYSFYEL</sequence>
<feature type="binding site" evidence="10">
    <location>
        <position position="205"/>
    </location>
    <ligand>
        <name>Mn(2+)</name>
        <dbReference type="ChEBI" id="CHEBI:29035"/>
    </ligand>
</feature>
<dbReference type="EMBL" id="PZEV01000027">
    <property type="protein sequence ID" value="PTI50555.1"/>
    <property type="molecule type" value="Genomic_DNA"/>
</dbReference>
<keyword evidence="8 10" id="KW-0464">Manganese</keyword>
<dbReference type="PANTHER" id="PTHR34353">
    <property type="entry name" value="CRISPR-ASSOCIATED ENDONUCLEASE CAS1 1"/>
    <property type="match status" value="1"/>
</dbReference>
<dbReference type="GeneID" id="58058889"/>
<comment type="subunit">
    <text evidence="9 10">Homodimer, forms a heterotetramer with a Cas2 homodimer.</text>
</comment>
<protein>
    <recommendedName>
        <fullName evidence="10">CRISPR-associated endonuclease Cas1</fullName>
        <ecNumber evidence="10">3.1.-.-</ecNumber>
    </recommendedName>
</protein>
<name>A0A2T4PJH4_STAWA</name>
<keyword evidence="1 10" id="KW-0540">Nuclease</keyword>
<evidence type="ECO:0000256" key="1">
    <source>
        <dbReference type="ARBA" id="ARBA00022722"/>
    </source>
</evidence>
<evidence type="ECO:0000256" key="7">
    <source>
        <dbReference type="ARBA" id="ARBA00023125"/>
    </source>
</evidence>
<reference evidence="11 12" key="1">
    <citation type="journal article" date="2016" name="Front. Microbiol.">
        <title>Comprehensive Phylogenetic Analysis of Bovine Non-aureus Staphylococci Species Based on Whole-Genome Sequencing.</title>
        <authorList>
            <person name="Naushad S."/>
            <person name="Barkema H.W."/>
            <person name="Luby C."/>
            <person name="Condas L.A."/>
            <person name="Nobrega D.B."/>
            <person name="Carson D.A."/>
            <person name="De Buck J."/>
        </authorList>
    </citation>
    <scope>NUCLEOTIDE SEQUENCE [LARGE SCALE GENOMIC DNA]</scope>
    <source>
        <strain evidence="11 12">SNUC 2993</strain>
    </source>
</reference>
<evidence type="ECO:0000256" key="4">
    <source>
        <dbReference type="ARBA" id="ARBA00022801"/>
    </source>
</evidence>
<dbReference type="Gene3D" id="1.20.120.920">
    <property type="entry name" value="CRISPR-associated endonuclease Cas1, C-terminal domain"/>
    <property type="match status" value="1"/>
</dbReference>
<evidence type="ECO:0000256" key="2">
    <source>
        <dbReference type="ARBA" id="ARBA00022723"/>
    </source>
</evidence>
<dbReference type="NCBIfam" id="TIGR00287">
    <property type="entry name" value="cas1"/>
    <property type="match status" value="1"/>
</dbReference>
<dbReference type="GO" id="GO:0051607">
    <property type="term" value="P:defense response to virus"/>
    <property type="evidence" value="ECO:0007669"/>
    <property type="project" value="UniProtKB-UniRule"/>
</dbReference>
<dbReference type="HAMAP" id="MF_01470">
    <property type="entry name" value="Cas1"/>
    <property type="match status" value="1"/>
</dbReference>
<evidence type="ECO:0000313" key="11">
    <source>
        <dbReference type="EMBL" id="PTI50555.1"/>
    </source>
</evidence>
<dbReference type="InterPro" id="IPR002729">
    <property type="entry name" value="CRISPR-assoc_Cas1"/>
</dbReference>
<dbReference type="GO" id="GO:0043571">
    <property type="term" value="P:maintenance of CRISPR repeat elements"/>
    <property type="evidence" value="ECO:0007669"/>
    <property type="project" value="UniProtKB-UniRule"/>
</dbReference>
<gene>
    <name evidence="10" type="primary">cas1</name>
    <name evidence="11" type="ORF">BU085_08410</name>
</gene>
<evidence type="ECO:0000256" key="3">
    <source>
        <dbReference type="ARBA" id="ARBA00022759"/>
    </source>
</evidence>
<dbReference type="AlphaFoldDB" id="A0A2T4PJH4"/>
<feature type="binding site" evidence="10">
    <location>
        <position position="220"/>
    </location>
    <ligand>
        <name>Mn(2+)</name>
        <dbReference type="ChEBI" id="CHEBI:29035"/>
    </ligand>
</feature>
<dbReference type="GO" id="GO:0004520">
    <property type="term" value="F:DNA endonuclease activity"/>
    <property type="evidence" value="ECO:0007669"/>
    <property type="project" value="InterPro"/>
</dbReference>
<dbReference type="GO" id="GO:0046872">
    <property type="term" value="F:metal ion binding"/>
    <property type="evidence" value="ECO:0007669"/>
    <property type="project" value="UniProtKB-UniRule"/>
</dbReference>
<evidence type="ECO:0000256" key="9">
    <source>
        <dbReference type="ARBA" id="ARBA00038592"/>
    </source>
</evidence>
<keyword evidence="2 10" id="KW-0479">Metal-binding</keyword>
<dbReference type="InterPro" id="IPR019855">
    <property type="entry name" value="CRISPR-assoc_Cas1_NMENI"/>
</dbReference>
<dbReference type="InterPro" id="IPR050646">
    <property type="entry name" value="Cas1"/>
</dbReference>
<dbReference type="InterPro" id="IPR042206">
    <property type="entry name" value="CRISPR-assoc_Cas1_C"/>
</dbReference>
<evidence type="ECO:0000256" key="8">
    <source>
        <dbReference type="ARBA" id="ARBA00023211"/>
    </source>
</evidence>
<comment type="similarity">
    <text evidence="10">Belongs to the CRISPR-associated endonuclease Cas1 family.</text>
</comment>
<keyword evidence="4 10" id="KW-0378">Hydrolase</keyword>
<organism evidence="11 12">
    <name type="scientific">Staphylococcus warneri</name>
    <dbReference type="NCBI Taxonomy" id="1292"/>
    <lineage>
        <taxon>Bacteria</taxon>
        <taxon>Bacillati</taxon>
        <taxon>Bacillota</taxon>
        <taxon>Bacilli</taxon>
        <taxon>Bacillales</taxon>
        <taxon>Staphylococcaceae</taxon>
        <taxon>Staphylococcus</taxon>
    </lineage>
</organism>
<keyword evidence="7 10" id="KW-0238">DNA-binding</keyword>
<feature type="binding site" evidence="10">
    <location>
        <position position="149"/>
    </location>
    <ligand>
        <name>Mn(2+)</name>
        <dbReference type="ChEBI" id="CHEBI:29035"/>
    </ligand>
</feature>
<comment type="cofactor">
    <cofactor evidence="10">
        <name>Mg(2+)</name>
        <dbReference type="ChEBI" id="CHEBI:18420"/>
    </cofactor>
    <cofactor evidence="10">
        <name>Mn(2+)</name>
        <dbReference type="ChEBI" id="CHEBI:29035"/>
    </cofactor>
</comment>
<dbReference type="PANTHER" id="PTHR34353:SF2">
    <property type="entry name" value="CRISPR-ASSOCIATED ENDONUCLEASE CAS1 1"/>
    <property type="match status" value="1"/>
</dbReference>
<dbReference type="Pfam" id="PF01867">
    <property type="entry name" value="Cas_Cas1"/>
    <property type="match status" value="1"/>
</dbReference>
<evidence type="ECO:0000313" key="12">
    <source>
        <dbReference type="Proteomes" id="UP000240717"/>
    </source>
</evidence>
<dbReference type="GO" id="GO:0003677">
    <property type="term" value="F:DNA binding"/>
    <property type="evidence" value="ECO:0007669"/>
    <property type="project" value="UniProtKB-KW"/>
</dbReference>
<dbReference type="Proteomes" id="UP000240717">
    <property type="component" value="Unassembled WGS sequence"/>
</dbReference>